<organism evidence="8 9">
    <name type="scientific">Ustilago bromivora</name>
    <dbReference type="NCBI Taxonomy" id="307758"/>
    <lineage>
        <taxon>Eukaryota</taxon>
        <taxon>Fungi</taxon>
        <taxon>Dikarya</taxon>
        <taxon>Basidiomycota</taxon>
        <taxon>Ustilaginomycotina</taxon>
        <taxon>Ustilaginomycetes</taxon>
        <taxon>Ustilaginales</taxon>
        <taxon>Ustilaginaceae</taxon>
        <taxon>Ustilago</taxon>
    </lineage>
</organism>
<keyword evidence="2 6" id="KW-0812">Transmembrane</keyword>
<gene>
    <name evidence="8" type="ORF">UBRO_05287</name>
</gene>
<dbReference type="EMBL" id="LT558126">
    <property type="protein sequence ID" value="SAM83234.1"/>
    <property type="molecule type" value="Genomic_DNA"/>
</dbReference>
<feature type="compositionally biased region" description="Polar residues" evidence="5">
    <location>
        <begin position="250"/>
        <end position="259"/>
    </location>
</feature>
<feature type="compositionally biased region" description="Acidic residues" evidence="5">
    <location>
        <begin position="552"/>
        <end position="566"/>
    </location>
</feature>
<evidence type="ECO:0000313" key="8">
    <source>
        <dbReference type="EMBL" id="SAM83234.1"/>
    </source>
</evidence>
<feature type="transmembrane region" description="Helical" evidence="6">
    <location>
        <begin position="128"/>
        <end position="151"/>
    </location>
</feature>
<dbReference type="GO" id="GO:0005886">
    <property type="term" value="C:plasma membrane"/>
    <property type="evidence" value="ECO:0007669"/>
    <property type="project" value="TreeGrafter"/>
</dbReference>
<sequence length="836" mass="91357">MSAASLYPSIGEKWMVHHHDPSIPFIEAHNITNTTATFQQESVGHVGNIVDMVICCLSFVGAIAIILPYIFNRRSRKLRHALIFGLATSDLATSIAIIITTACLLANINLVEHDSPCSFLGYIVSSSIFSQHLWNLAIAVVTYMILVHPLSSFTLTVEKRVRWLWPIFWLVSFVINAIPFGFGGFGFRGGYCTFTTDFYFSSIFRFVPRGVVFIVILCLYTHLFFFLRRTNLFSKANTSNSISHSRHRSMQQNAHTQSIPHHHHHHQHNSQLQERTEQGALVAQQPLLDHLTASPLDEMSTTAKAPGSSAPSSAAAHSRNTSTGSRVTPNILNKNDPAAPIANPRRSSSLLEKDGSVEMTTFDPSSRRKDSSIDPASDAAAEDGQADTSLSALVSYSSNNNNRDEDPSSGATATTAPLATYSLLDPNYSMASPRPMPSDLDIEKSNGPHYDSSSISPHSPSNSSAGGEGARTATQSNQGSSAPLNGSFPCGSADSATTRKAGATGAATSASKPRFTAEAATRGDGQIGDKDQRRASLGDSRCRPCGNNSSDAESEESDAESEESDDFGNRPMRPRKDAADFDMITPPREHLKHYTAPLRNYARMADILAMGEDEMARARNGGGNNSIGAERRGSAVQILPEEVMVDMPSKEAFDKALSDDWNWGMDVTRGAHPHHPCNSRKLRSGMNNNNISTKEEAGVNTGTSSTSSVDENGVDAIGSTLNRQASLLLLLYPAAYCLLFSISIARLSVDLADPGASVRNAHDWLHQLSRWLIFAQGAIDALIFQFVERQFRQRMKRRRRKAMGETVEDSFTHRVGKKAVGKFRKRWNQTRSKAEH</sequence>
<feature type="compositionally biased region" description="Polar residues" evidence="5">
    <location>
        <begin position="319"/>
        <end position="333"/>
    </location>
</feature>
<comment type="subcellular location">
    <subcellularLocation>
        <location evidence="1">Membrane</location>
        <topology evidence="1">Multi-pass membrane protein</topology>
    </subcellularLocation>
</comment>
<dbReference type="CDD" id="cd00637">
    <property type="entry name" value="7tm_classA_rhodopsin-like"/>
    <property type="match status" value="1"/>
</dbReference>
<dbReference type="InterPro" id="IPR017452">
    <property type="entry name" value="GPCR_Rhodpsn_7TM"/>
</dbReference>
<dbReference type="AlphaFoldDB" id="A0A1K0G6J1"/>
<feature type="domain" description="G-protein coupled receptors family 1 profile" evidence="7">
    <location>
        <begin position="61"/>
        <end position="251"/>
    </location>
</feature>
<dbReference type="GO" id="GO:0004930">
    <property type="term" value="F:G protein-coupled receptor activity"/>
    <property type="evidence" value="ECO:0007669"/>
    <property type="project" value="TreeGrafter"/>
</dbReference>
<dbReference type="SUPFAM" id="SSF81321">
    <property type="entry name" value="Family A G protein-coupled receptor-like"/>
    <property type="match status" value="1"/>
</dbReference>
<dbReference type="PROSITE" id="PS50262">
    <property type="entry name" value="G_PROTEIN_RECEP_F1_2"/>
    <property type="match status" value="1"/>
</dbReference>
<feature type="compositionally biased region" description="Low complexity" evidence="5">
    <location>
        <begin position="300"/>
        <end position="318"/>
    </location>
</feature>
<keyword evidence="3 6" id="KW-1133">Transmembrane helix</keyword>
<feature type="transmembrane region" description="Helical" evidence="6">
    <location>
        <begin position="727"/>
        <end position="748"/>
    </location>
</feature>
<dbReference type="InterPro" id="IPR023041">
    <property type="entry name" value="Glucose_rcpt_Git3-like_N"/>
</dbReference>
<feature type="transmembrane region" description="Helical" evidence="6">
    <location>
        <begin position="49"/>
        <end position="71"/>
    </location>
</feature>
<evidence type="ECO:0000256" key="1">
    <source>
        <dbReference type="ARBA" id="ARBA00004141"/>
    </source>
</evidence>
<dbReference type="OrthoDB" id="100006at2759"/>
<dbReference type="Gene3D" id="1.20.1070.10">
    <property type="entry name" value="Rhodopsin 7-helix transmembrane proteins"/>
    <property type="match status" value="1"/>
</dbReference>
<feature type="region of interest" description="Disordered" evidence="5">
    <location>
        <begin position="243"/>
        <end position="277"/>
    </location>
</feature>
<dbReference type="PANTHER" id="PTHR23112:SF0">
    <property type="entry name" value="TRANSMEMBRANE PROTEIN 116"/>
    <property type="match status" value="1"/>
</dbReference>
<evidence type="ECO:0000259" key="7">
    <source>
        <dbReference type="PROSITE" id="PS50262"/>
    </source>
</evidence>
<feature type="compositionally biased region" description="Low complexity" evidence="5">
    <location>
        <begin position="452"/>
        <end position="464"/>
    </location>
</feature>
<keyword evidence="4 6" id="KW-0472">Membrane</keyword>
<evidence type="ECO:0000256" key="5">
    <source>
        <dbReference type="SAM" id="MobiDB-lite"/>
    </source>
</evidence>
<dbReference type="PANTHER" id="PTHR23112">
    <property type="entry name" value="G PROTEIN-COUPLED RECEPTOR 157-RELATED"/>
    <property type="match status" value="1"/>
</dbReference>
<dbReference type="Pfam" id="PF11710">
    <property type="entry name" value="Git3"/>
    <property type="match status" value="1"/>
</dbReference>
<protein>
    <recommendedName>
        <fullName evidence="7">G-protein coupled receptors family 1 profile domain-containing protein</fullName>
    </recommendedName>
</protein>
<proteinExistence type="predicted"/>
<dbReference type="GO" id="GO:0007189">
    <property type="term" value="P:adenylate cyclase-activating G protein-coupled receptor signaling pathway"/>
    <property type="evidence" value="ECO:0007669"/>
    <property type="project" value="TreeGrafter"/>
</dbReference>
<evidence type="ECO:0000256" key="2">
    <source>
        <dbReference type="ARBA" id="ARBA00022692"/>
    </source>
</evidence>
<feature type="transmembrane region" description="Helical" evidence="6">
    <location>
        <begin position="768"/>
        <end position="787"/>
    </location>
</feature>
<feature type="region of interest" description="Disordered" evidence="5">
    <location>
        <begin position="426"/>
        <end position="581"/>
    </location>
</feature>
<feature type="transmembrane region" description="Helical" evidence="6">
    <location>
        <begin position="206"/>
        <end position="227"/>
    </location>
</feature>
<evidence type="ECO:0000313" key="9">
    <source>
        <dbReference type="Proteomes" id="UP000179920"/>
    </source>
</evidence>
<evidence type="ECO:0000256" key="4">
    <source>
        <dbReference type="ARBA" id="ARBA00023136"/>
    </source>
</evidence>
<accession>A0A1K0G6J1</accession>
<feature type="compositionally biased region" description="Basic and acidic residues" evidence="5">
    <location>
        <begin position="527"/>
        <end position="542"/>
    </location>
</feature>
<feature type="region of interest" description="Disordered" evidence="5">
    <location>
        <begin position="299"/>
        <end position="387"/>
    </location>
</feature>
<feature type="compositionally biased region" description="Low complexity" evidence="5">
    <location>
        <begin position="495"/>
        <end position="512"/>
    </location>
</feature>
<dbReference type="Proteomes" id="UP000179920">
    <property type="component" value="Chromosome X"/>
</dbReference>
<name>A0A1K0G6J1_9BASI</name>
<reference evidence="9" key="1">
    <citation type="submission" date="2016-04" db="EMBL/GenBank/DDBJ databases">
        <authorList>
            <person name="Guldener U."/>
            <person name="Guldener U."/>
        </authorList>
    </citation>
    <scope>NUCLEOTIDE SEQUENCE [LARGE SCALE GENOMIC DNA]</scope>
    <source>
        <strain evidence="9">UB2112</strain>
    </source>
</reference>
<evidence type="ECO:0000256" key="6">
    <source>
        <dbReference type="SAM" id="Phobius"/>
    </source>
</evidence>
<evidence type="ECO:0000256" key="3">
    <source>
        <dbReference type="ARBA" id="ARBA00022989"/>
    </source>
</evidence>
<feature type="transmembrane region" description="Helical" evidence="6">
    <location>
        <begin position="163"/>
        <end position="186"/>
    </location>
</feature>
<feature type="compositionally biased region" description="Polar residues" evidence="5">
    <location>
        <begin position="472"/>
        <end position="484"/>
    </location>
</feature>
<feature type="transmembrane region" description="Helical" evidence="6">
    <location>
        <begin position="83"/>
        <end position="108"/>
    </location>
</feature>